<dbReference type="GO" id="GO:0051536">
    <property type="term" value="F:iron-sulfur cluster binding"/>
    <property type="evidence" value="ECO:0007669"/>
    <property type="project" value="UniProtKB-KW"/>
</dbReference>
<proteinExistence type="predicted"/>
<protein>
    <submittedName>
        <fullName evidence="6">Nitrogen fixation protein nifU, putative</fullName>
    </submittedName>
</protein>
<sequence>MSQQDSQHYCKIQEHINSPKHYGVFTEEQALTQKLQLVIGDYHSILSGDAMRLYLLVDATGLVQDAKYEFFGNPIMSGLADVMTGLCIHKTIDRLLKIKNDDIEKEVTSEPKTPKDKMFRTMFFYKLIQQVVSVYTGKAMNDIESMDLVCTCGGISLARVKSAIKEKQLTSVDEIVLVTRAGTFCGSCLQAGGKHPKKYYLDDVLQEIQAEIALEKKVKNHEKVTLYQISKTIETFFQEHVMKNLKEKIEIIDIKKGTKGEMVVVITIEQSLTIQDTIKIKEDIQKMIRKEISTTIDVMVETM</sequence>
<evidence type="ECO:0000313" key="6">
    <source>
        <dbReference type="EMBL" id="ELP94327.1"/>
    </source>
</evidence>
<evidence type="ECO:0000259" key="5">
    <source>
        <dbReference type="Pfam" id="PF04324"/>
    </source>
</evidence>
<evidence type="ECO:0000256" key="1">
    <source>
        <dbReference type="ARBA" id="ARBA00022723"/>
    </source>
</evidence>
<dbReference type="InterPro" id="IPR002871">
    <property type="entry name" value="NIF_FeS_clus_asmbl_NifU_N"/>
</dbReference>
<keyword evidence="7" id="KW-1185">Reference proteome</keyword>
<dbReference type="SUPFAM" id="SSF82649">
    <property type="entry name" value="SufE/NifU"/>
    <property type="match status" value="1"/>
</dbReference>
<dbReference type="GO" id="GO:0005506">
    <property type="term" value="F:iron ion binding"/>
    <property type="evidence" value="ECO:0007669"/>
    <property type="project" value="InterPro"/>
</dbReference>
<dbReference type="Gene3D" id="1.10.10.1100">
    <property type="entry name" value="BFD-like [2Fe-2S]-binding domain"/>
    <property type="match status" value="1"/>
</dbReference>
<dbReference type="Pfam" id="PF04324">
    <property type="entry name" value="Fer2_BFD"/>
    <property type="match status" value="1"/>
</dbReference>
<reference evidence="6 7" key="1">
    <citation type="submission" date="2012-10" db="EMBL/GenBank/DDBJ databases">
        <authorList>
            <person name="Zafar N."/>
            <person name="Inman J."/>
            <person name="Hall N."/>
            <person name="Lorenzi H."/>
            <person name="Caler E."/>
        </authorList>
    </citation>
    <scope>NUCLEOTIDE SEQUENCE [LARGE SCALE GENOMIC DNA]</scope>
    <source>
        <strain evidence="6 7">IP1</strain>
    </source>
</reference>
<dbReference type="Gene3D" id="3.90.1010.10">
    <property type="match status" value="1"/>
</dbReference>
<dbReference type="GeneID" id="14893297"/>
<organism evidence="6 7">
    <name type="scientific">Entamoeba invadens IP1</name>
    <dbReference type="NCBI Taxonomy" id="370355"/>
    <lineage>
        <taxon>Eukaryota</taxon>
        <taxon>Amoebozoa</taxon>
        <taxon>Evosea</taxon>
        <taxon>Archamoebae</taxon>
        <taxon>Mastigamoebida</taxon>
        <taxon>Entamoebidae</taxon>
        <taxon>Entamoeba</taxon>
    </lineage>
</organism>
<dbReference type="Pfam" id="PF01592">
    <property type="entry name" value="NifU_N"/>
    <property type="match status" value="1"/>
</dbReference>
<keyword evidence="1" id="KW-0479">Metal-binding</keyword>
<dbReference type="GO" id="GO:0016226">
    <property type="term" value="P:iron-sulfur cluster assembly"/>
    <property type="evidence" value="ECO:0007669"/>
    <property type="project" value="InterPro"/>
</dbReference>
<dbReference type="EMBL" id="KB206244">
    <property type="protein sequence ID" value="ELP94327.1"/>
    <property type="molecule type" value="Genomic_DNA"/>
</dbReference>
<keyword evidence="3" id="KW-0411">Iron-sulfur</keyword>
<feature type="domain" description="NIF system FeS cluster assembly NifU N-terminal" evidence="4">
    <location>
        <begin position="11"/>
        <end position="140"/>
    </location>
</feature>
<accession>A0A0A1UD17</accession>
<dbReference type="InterPro" id="IPR041854">
    <property type="entry name" value="BFD-like_2Fe2S-bd_dom_sf"/>
</dbReference>
<evidence type="ECO:0000259" key="4">
    <source>
        <dbReference type="Pfam" id="PF01592"/>
    </source>
</evidence>
<name>A0A0A1UD17_ENTIV</name>
<dbReference type="RefSeq" id="XP_004261098.1">
    <property type="nucleotide sequence ID" value="XM_004261050.1"/>
</dbReference>
<dbReference type="InterPro" id="IPR007419">
    <property type="entry name" value="BFD-like_2Fe2S-bd_dom"/>
</dbReference>
<evidence type="ECO:0000313" key="7">
    <source>
        <dbReference type="Proteomes" id="UP000014680"/>
    </source>
</evidence>
<dbReference type="Proteomes" id="UP000014680">
    <property type="component" value="Unassembled WGS sequence"/>
</dbReference>
<feature type="domain" description="BFD-like [2Fe-2S]-binding" evidence="5">
    <location>
        <begin position="148"/>
        <end position="191"/>
    </location>
</feature>
<evidence type="ECO:0000256" key="2">
    <source>
        <dbReference type="ARBA" id="ARBA00023004"/>
    </source>
</evidence>
<dbReference type="VEuPathDB" id="AmoebaDB:EIN_131360"/>
<dbReference type="PANTHER" id="PTHR10093">
    <property type="entry name" value="IRON-SULFUR CLUSTER ASSEMBLY ENZYME NIFU HOMOLOG"/>
    <property type="match status" value="1"/>
</dbReference>
<keyword evidence="2" id="KW-0408">Iron</keyword>
<evidence type="ECO:0000256" key="3">
    <source>
        <dbReference type="ARBA" id="ARBA00023014"/>
    </source>
</evidence>
<dbReference type="KEGG" id="eiv:EIN_131360"/>
<dbReference type="AlphaFoldDB" id="A0A0A1UD17"/>
<gene>
    <name evidence="6" type="ORF">EIN_131360</name>
</gene>